<proteinExistence type="predicted"/>
<name>A0ABT9AQF2_9GAMM</name>
<reference evidence="1" key="1">
    <citation type="submission" date="2023-07" db="EMBL/GenBank/DDBJ databases">
        <authorList>
            <person name="Yang W."/>
            <person name="Chen J."/>
            <person name="Ji P."/>
            <person name="Hu F."/>
        </authorList>
    </citation>
    <scope>NUCLEOTIDE SEQUENCE</scope>
    <source>
        <strain evidence="1">CRE-138-0111</strain>
    </source>
</reference>
<evidence type="ECO:0000313" key="1">
    <source>
        <dbReference type="EMBL" id="MDO7856855.1"/>
    </source>
</evidence>
<evidence type="ECO:0000313" key="2">
    <source>
        <dbReference type="Proteomes" id="UP001176478"/>
    </source>
</evidence>
<dbReference type="Proteomes" id="UP001176478">
    <property type="component" value="Unassembled WGS sequence"/>
</dbReference>
<protein>
    <submittedName>
        <fullName evidence="1">Type II toxin-antitoxin system RelE/ParE family toxin</fullName>
    </submittedName>
</protein>
<gene>
    <name evidence="1" type="ORF">Q5E86_10925</name>
</gene>
<accession>A0ABT9AQF2</accession>
<keyword evidence="2" id="KW-1185">Reference proteome</keyword>
<dbReference type="EMBL" id="JAUQTG010000005">
    <property type="protein sequence ID" value="MDO7856855.1"/>
    <property type="molecule type" value="Genomic_DNA"/>
</dbReference>
<organism evidence="1 2">
    <name type="scientific">Providencia huashanensis</name>
    <dbReference type="NCBI Taxonomy" id="3037798"/>
    <lineage>
        <taxon>Bacteria</taxon>
        <taxon>Pseudomonadati</taxon>
        <taxon>Pseudomonadota</taxon>
        <taxon>Gammaproteobacteria</taxon>
        <taxon>Enterobacterales</taxon>
        <taxon>Morganellaceae</taxon>
        <taxon>Providencia</taxon>
    </lineage>
</organism>
<reference evidence="1" key="2">
    <citation type="journal article" date="2024" name="Int. J. Antimicrob. Agents">
        <title>Identification of a novel Providencia species showing multi-drug-resistant in three patients with hospital-acquired infection.</title>
        <authorList>
            <person name="Yang W."/>
            <person name="Chen J."/>
            <person name="Yang F."/>
            <person name="Ji P."/>
            <person name="Shen S."/>
            <person name="Yin D."/>
            <person name="Hu F."/>
        </authorList>
    </citation>
    <scope>NUCLEOTIDE SEQUENCE</scope>
    <source>
        <strain evidence="1">CRE-138-0111</strain>
    </source>
</reference>
<sequence>MSSIQAAAFVDELLLSSVKAISEDPKPYRPNQMLADNGLLIREWIDITNQYRCLYEFDKQTNNVVILLFISTAQDLEKTLYRHYILK</sequence>
<comment type="caution">
    <text evidence="1">The sequence shown here is derived from an EMBL/GenBank/DDBJ whole genome shotgun (WGS) entry which is preliminary data.</text>
</comment>